<name>A0ABU1U7B7_9MICC</name>
<protein>
    <recommendedName>
        <fullName evidence="3">ABM domain-containing protein</fullName>
    </recommendedName>
</protein>
<organism evidence="1 2">
    <name type="scientific">Arthrobacter ginsengisoli</name>
    <dbReference type="NCBI Taxonomy" id="1356565"/>
    <lineage>
        <taxon>Bacteria</taxon>
        <taxon>Bacillati</taxon>
        <taxon>Actinomycetota</taxon>
        <taxon>Actinomycetes</taxon>
        <taxon>Micrococcales</taxon>
        <taxon>Micrococcaceae</taxon>
        <taxon>Arthrobacter</taxon>
    </lineage>
</organism>
<dbReference type="InterPro" id="IPR011008">
    <property type="entry name" value="Dimeric_a/b-barrel"/>
</dbReference>
<proteinExistence type="predicted"/>
<evidence type="ECO:0000313" key="2">
    <source>
        <dbReference type="Proteomes" id="UP001252243"/>
    </source>
</evidence>
<comment type="caution">
    <text evidence="1">The sequence shown here is derived from an EMBL/GenBank/DDBJ whole genome shotgun (WGS) entry which is preliminary data.</text>
</comment>
<dbReference type="EMBL" id="JAVDVQ010000001">
    <property type="protein sequence ID" value="MDR7081071.1"/>
    <property type="molecule type" value="Genomic_DNA"/>
</dbReference>
<keyword evidence="2" id="KW-1185">Reference proteome</keyword>
<evidence type="ECO:0000313" key="1">
    <source>
        <dbReference type="EMBL" id="MDR7081071.1"/>
    </source>
</evidence>
<sequence length="129" mass="14211">MGDPIAYLDTSDVRAGKLEELKAAMAELAAFVEQNEPRIFSYCVCFSEDGSIMSVLHFHPDVASLELHMKVAGPKFPPVAPLIKLRTIEIFGRPTEDLVKQLRAKAQLLGAESVIVRDLHAGFARFSRG</sequence>
<dbReference type="Proteomes" id="UP001252243">
    <property type="component" value="Unassembled WGS sequence"/>
</dbReference>
<gene>
    <name evidence="1" type="ORF">J2X01_000340</name>
</gene>
<accession>A0ABU1U7B7</accession>
<reference evidence="1 2" key="1">
    <citation type="submission" date="2023-07" db="EMBL/GenBank/DDBJ databases">
        <title>Sorghum-associated microbial communities from plants grown in Nebraska, USA.</title>
        <authorList>
            <person name="Schachtman D."/>
        </authorList>
    </citation>
    <scope>NUCLEOTIDE SEQUENCE [LARGE SCALE GENOMIC DNA]</scope>
    <source>
        <strain evidence="1 2">BE167</strain>
    </source>
</reference>
<dbReference type="RefSeq" id="WP_310049970.1">
    <property type="nucleotide sequence ID" value="NZ_JAVDVQ010000001.1"/>
</dbReference>
<evidence type="ECO:0008006" key="3">
    <source>
        <dbReference type="Google" id="ProtNLM"/>
    </source>
</evidence>
<dbReference type="SUPFAM" id="SSF54909">
    <property type="entry name" value="Dimeric alpha+beta barrel"/>
    <property type="match status" value="1"/>
</dbReference>